<proteinExistence type="predicted"/>
<dbReference type="Gene3D" id="3.40.50.1460">
    <property type="match status" value="1"/>
</dbReference>
<name>A0A841MQF6_9BACT</name>
<evidence type="ECO:0000259" key="2">
    <source>
        <dbReference type="Pfam" id="PF01364"/>
    </source>
</evidence>
<evidence type="ECO:0000256" key="1">
    <source>
        <dbReference type="ARBA" id="ARBA00022729"/>
    </source>
</evidence>
<dbReference type="NCBIfam" id="NF033707">
    <property type="entry name" value="T9SS_sortase"/>
    <property type="match status" value="1"/>
</dbReference>
<gene>
    <name evidence="3" type="ORF">FHS59_000473</name>
</gene>
<dbReference type="InterPro" id="IPR001769">
    <property type="entry name" value="Gingipain"/>
</dbReference>
<dbReference type="GO" id="GO:0008234">
    <property type="term" value="F:cysteine-type peptidase activity"/>
    <property type="evidence" value="ECO:0007669"/>
    <property type="project" value="InterPro"/>
</dbReference>
<organism evidence="3 4">
    <name type="scientific">Algoriphagus iocasae</name>
    <dbReference type="NCBI Taxonomy" id="1836499"/>
    <lineage>
        <taxon>Bacteria</taxon>
        <taxon>Pseudomonadati</taxon>
        <taxon>Bacteroidota</taxon>
        <taxon>Cytophagia</taxon>
        <taxon>Cytophagales</taxon>
        <taxon>Cyclobacteriaceae</taxon>
        <taxon>Algoriphagus</taxon>
    </lineage>
</organism>
<feature type="domain" description="Gingipain" evidence="2">
    <location>
        <begin position="359"/>
        <end position="723"/>
    </location>
</feature>
<dbReference type="SUPFAM" id="SSF52129">
    <property type="entry name" value="Caspase-like"/>
    <property type="match status" value="1"/>
</dbReference>
<reference evidence="3 4" key="1">
    <citation type="submission" date="2020-08" db="EMBL/GenBank/DDBJ databases">
        <title>Genomic Encyclopedia of Type Strains, Phase IV (KMG-IV): sequencing the most valuable type-strain genomes for metagenomic binning, comparative biology and taxonomic classification.</title>
        <authorList>
            <person name="Goeker M."/>
        </authorList>
    </citation>
    <scope>NUCLEOTIDE SEQUENCE [LARGE SCALE GENOMIC DNA]</scope>
    <source>
        <strain evidence="3 4">DSM 102044</strain>
    </source>
</reference>
<dbReference type="CDD" id="cd02258">
    <property type="entry name" value="Peptidase_C25_N"/>
    <property type="match status" value="1"/>
</dbReference>
<dbReference type="Gene3D" id="3.40.50.10390">
    <property type="entry name" value="Gingipain r, domain 1"/>
    <property type="match status" value="1"/>
</dbReference>
<accession>A0A841MQF6</accession>
<dbReference type="InterPro" id="IPR029030">
    <property type="entry name" value="Caspase-like_dom_sf"/>
</dbReference>
<dbReference type="RefSeq" id="WP_184492811.1">
    <property type="nucleotide sequence ID" value="NZ_JACIJO010000001.1"/>
</dbReference>
<dbReference type="AlphaFoldDB" id="A0A841MQF6"/>
<keyword evidence="1" id="KW-0732">Signal</keyword>
<dbReference type="InterPro" id="IPR029031">
    <property type="entry name" value="Gingipain_N_sf"/>
</dbReference>
<dbReference type="Pfam" id="PF01364">
    <property type="entry name" value="Peptidase_C25"/>
    <property type="match status" value="1"/>
</dbReference>
<evidence type="ECO:0000313" key="4">
    <source>
        <dbReference type="Proteomes" id="UP000588604"/>
    </source>
</evidence>
<comment type="caution">
    <text evidence="3">The sequence shown here is derived from an EMBL/GenBank/DDBJ whole genome shotgun (WGS) entry which is preliminary data.</text>
</comment>
<evidence type="ECO:0000313" key="3">
    <source>
        <dbReference type="EMBL" id="MBB6324858.1"/>
    </source>
</evidence>
<dbReference type="EMBL" id="JACIJO010000001">
    <property type="protein sequence ID" value="MBB6324858.1"/>
    <property type="molecule type" value="Genomic_DNA"/>
</dbReference>
<protein>
    <recommendedName>
        <fullName evidence="2">Gingipain domain-containing protein</fullName>
    </recommendedName>
</protein>
<dbReference type="GO" id="GO:0006508">
    <property type="term" value="P:proteolysis"/>
    <property type="evidence" value="ECO:0007669"/>
    <property type="project" value="InterPro"/>
</dbReference>
<keyword evidence="4" id="KW-1185">Reference proteome</keyword>
<sequence>MKTNSRTKIFLVFLSLFFCWNSYSQSRFFSFKITESGVYKLTPQLLANLGASSANDISIYGYPGMLPQILEQEQLELQEIPISVNGDEVLFFLEGPHVFNQKPENGWAYRHHLFADSLSYLIEVGRQGKKIPIQKPTESNQTPSTLYQLKAFKGEEKNILNSGKTWFSEPIFPGSSRTISIFTENKNGEPWKLFGNLMASAVSPSTLEILTDDISVLSLNFDPIPATTYGIKGIENEIDLDLTPENSKLDRIRIRFQSSDLNGSAYWDNLVLGIPFTSDQLKAGIYFQWANSPLSIYPKPDFSYWDISDFYNPIQLDLSENIDVSLSKLIVFDPDEVKEIPKTKEISISLRESSGAELLIIYPKSLSFAAEKLKNHKTALGISTEAIDISDIYESFGYGNRDLVAIRNFIASRFQPDKSLKNVLILGKGTFDYKGKLGGRPNLIPIYTSDNSLNPLTTYSSDDFFGLVDFGQGKWEESKEGDELVQIGVGRIPVINSEEALIAVNKIIAYETKPESGFWKRDLTFLVDDGDNNIHMRDAERHANFLMNSSPEIKLDKIYLDSFEQEKSGERQQSPQAKAALEKTLEEGTLVLNYIGHGNETTLTAEEIFKVSDIENWAQQKNLALWVTATCEFGRHDSPFIRSAAEELLIAKGKGAIALFSTGRPVFSSVNFSINEAFIQELFKKENNQSQDLGSIYKNTKNKSLNGPLNRNFTLIGDPSMRLAEPDLGIRIKSIKDSKGTLLENIPRGQEVILEGEIIDPLTESNQIGYQGTYEIEIPGYPSSIETLGDENPSFQYREQSEVLFRGKGEVQDGKFISKFFLPTSSRKEEFYSQIRMVAMNPQTKVESYGSEKYSVSEGADSSLDEEGPEIQIYFNGNAPSSQAFPSQTLLTKIDLKDISGIDISGQTPGQEIKIQINGGDFIKLNDEFYAADNDFKSGSLEFLLTGLNEGENQILIEAWDNLGNQSILQVEIMVKGSEDLKILRHITFPNPTNAVSNFLIDHNRPGETLLVTISIYQSTGQTIFTESRRLIRASSQIDDISWIFLQNQTKYPAKGTYIYKITLQSETDNSMAVASGQLVIK</sequence>
<dbReference type="Proteomes" id="UP000588604">
    <property type="component" value="Unassembled WGS sequence"/>
</dbReference>